<dbReference type="EMBL" id="CP002738">
    <property type="protein sequence ID" value="AEF99017.1"/>
    <property type="molecule type" value="Genomic_DNA"/>
</dbReference>
<protein>
    <recommendedName>
        <fullName evidence="3">DUF4145 domain-containing protein</fullName>
    </recommendedName>
</protein>
<dbReference type="KEGG" id="mmt:Metme_0573"/>
<dbReference type="AlphaFoldDB" id="G0A385"/>
<evidence type="ECO:0008006" key="3">
    <source>
        <dbReference type="Google" id="ProtNLM"/>
    </source>
</evidence>
<accession>G0A385</accession>
<evidence type="ECO:0000313" key="1">
    <source>
        <dbReference type="EMBL" id="AEF99017.1"/>
    </source>
</evidence>
<dbReference type="RefSeq" id="WP_013817288.1">
    <property type="nucleotide sequence ID" value="NC_015572.1"/>
</dbReference>
<sequence length="178" mass="20011">MILNIKKFDKPDLLIAAAETEDEVGTVLRIHLAVEQVLVWYINHKKATELKPYVKEPREFGNKLSLAAAFGLPVAFVRVIHQINNIRNKLAHGDSELSADQVQELARQVDKLVEIDNSFVPLSKRYIELPVKRPGERMVFGVSGTRLDFLIATMAFYGVAMNWAATQVSIKSDVQPAR</sequence>
<gene>
    <name evidence="1" type="ordered locus">Metme_0573</name>
</gene>
<organism evidence="1 2">
    <name type="scientific">Methylomonas methanica (strain DSM 25384 / MC09)</name>
    <dbReference type="NCBI Taxonomy" id="857087"/>
    <lineage>
        <taxon>Bacteria</taxon>
        <taxon>Pseudomonadati</taxon>
        <taxon>Pseudomonadota</taxon>
        <taxon>Gammaproteobacteria</taxon>
        <taxon>Methylococcales</taxon>
        <taxon>Methylococcaceae</taxon>
        <taxon>Methylomonas</taxon>
    </lineage>
</organism>
<dbReference type="eggNOG" id="ENOG5033IRU">
    <property type="taxonomic scope" value="Bacteria"/>
</dbReference>
<dbReference type="Proteomes" id="UP000008888">
    <property type="component" value="Chromosome"/>
</dbReference>
<dbReference type="HOGENOM" id="CLU_118151_0_0_6"/>
<keyword evidence="2" id="KW-1185">Reference proteome</keyword>
<proteinExistence type="predicted"/>
<dbReference type="OrthoDB" id="7063342at2"/>
<evidence type="ECO:0000313" key="2">
    <source>
        <dbReference type="Proteomes" id="UP000008888"/>
    </source>
</evidence>
<name>G0A385_METMM</name>
<reference evidence="1 2" key="1">
    <citation type="journal article" date="2011" name="J. Bacteriol.">
        <title>Complete Genome Sequence of the Aerobic Marine Methanotroph Methylomonas methanica MC09.</title>
        <authorList>
            <person name="Boden R."/>
            <person name="Cunliffe M."/>
            <person name="Scanlan J."/>
            <person name="Moussard H."/>
            <person name="Kits K.D."/>
            <person name="Klotz M.G."/>
            <person name="Jetten M.S."/>
            <person name="Vuilleumier S."/>
            <person name="Han J."/>
            <person name="Peters L."/>
            <person name="Mikhailova N."/>
            <person name="Teshima H."/>
            <person name="Tapia R."/>
            <person name="Kyrpides N."/>
            <person name="Ivanova N."/>
            <person name="Pagani I."/>
            <person name="Cheng J.F."/>
            <person name="Goodwin L."/>
            <person name="Han C."/>
            <person name="Hauser L."/>
            <person name="Land M.L."/>
            <person name="Lapidus A."/>
            <person name="Lucas S."/>
            <person name="Pitluck S."/>
            <person name="Woyke T."/>
            <person name="Stein L."/>
            <person name="Murrell J.C."/>
        </authorList>
    </citation>
    <scope>NUCLEOTIDE SEQUENCE [LARGE SCALE GENOMIC DNA]</scope>
    <source>
        <strain evidence="1 2">MC09</strain>
    </source>
</reference>
<reference key="2">
    <citation type="submission" date="2011-05" db="EMBL/GenBank/DDBJ databases">
        <title>Complete genome sequence of the aerobic marine methanotroph Methylomonas methanica MC09.</title>
        <authorList>
            <person name="Boden R."/>
            <person name="Cunliffe M."/>
            <person name="Scanlan J."/>
            <person name="Moussard H."/>
            <person name="Kits K.D."/>
            <person name="Klotz M."/>
            <person name="Jetten M."/>
            <person name="Vuilleumier S."/>
            <person name="Han J."/>
            <person name="Peters L."/>
            <person name="Mikhailova N."/>
            <person name="Teshima H."/>
            <person name="Tapia R."/>
            <person name="Kyrpides N."/>
            <person name="Ivanova N."/>
            <person name="Pagani I."/>
            <person name="Cheng J.-F."/>
            <person name="Goodwin L."/>
            <person name="Han C."/>
            <person name="Hauser L."/>
            <person name="Land M."/>
            <person name="Lapidus A."/>
            <person name="Lucas S."/>
            <person name="Pitluck S."/>
            <person name="Woyke T."/>
            <person name="Stein L.Y."/>
            <person name="Murrell C."/>
        </authorList>
    </citation>
    <scope>NUCLEOTIDE SEQUENCE</scope>
    <source>
        <strain>MC09</strain>
    </source>
</reference>
<reference evidence="2" key="3">
    <citation type="submission" date="2011-05" db="EMBL/GenBank/DDBJ databases">
        <title>Complete sequence of Methylomonas methanica MC09.</title>
        <authorList>
            <consortium name="US DOE Joint Genome Institute"/>
            <person name="Lucas S."/>
            <person name="Han J."/>
            <person name="Lapidus A."/>
            <person name="Cheng J.-F."/>
            <person name="Goodwin L."/>
            <person name="Pitluck S."/>
            <person name="Peters L."/>
            <person name="Mikhailova N."/>
            <person name="Teshima H."/>
            <person name="Han C."/>
            <person name="Tapia R."/>
            <person name="Land M."/>
            <person name="Hauser L."/>
            <person name="Kyrpides N."/>
            <person name="Ivanova N."/>
            <person name="Pagani I."/>
            <person name="Stein L."/>
            <person name="Woyke T."/>
        </authorList>
    </citation>
    <scope>NUCLEOTIDE SEQUENCE [LARGE SCALE GENOMIC DNA]</scope>
    <source>
        <strain evidence="2">MC09</strain>
    </source>
</reference>